<feature type="compositionally biased region" description="Acidic residues" evidence="1">
    <location>
        <begin position="157"/>
        <end position="169"/>
    </location>
</feature>
<dbReference type="PANTHER" id="PTHR13230:SF5">
    <property type="entry name" value="GENERAL TRANSCRIPTION FACTOR 3C POLYPEPTIDE 5"/>
    <property type="match status" value="1"/>
</dbReference>
<proteinExistence type="predicted"/>
<organism evidence="2 3">
    <name type="scientific">Amazona aestiva</name>
    <name type="common">Blue-fronted Amazon parrot</name>
    <dbReference type="NCBI Taxonomy" id="12930"/>
    <lineage>
        <taxon>Eukaryota</taxon>
        <taxon>Metazoa</taxon>
        <taxon>Chordata</taxon>
        <taxon>Craniata</taxon>
        <taxon>Vertebrata</taxon>
        <taxon>Euteleostomi</taxon>
        <taxon>Archelosauria</taxon>
        <taxon>Archosauria</taxon>
        <taxon>Dinosauria</taxon>
        <taxon>Saurischia</taxon>
        <taxon>Theropoda</taxon>
        <taxon>Coelurosauria</taxon>
        <taxon>Aves</taxon>
        <taxon>Neognathae</taxon>
        <taxon>Neoaves</taxon>
        <taxon>Telluraves</taxon>
        <taxon>Australaves</taxon>
        <taxon>Psittaciformes</taxon>
        <taxon>Psittacidae</taxon>
        <taxon>Amazona</taxon>
    </lineage>
</organism>
<evidence type="ECO:0000313" key="2">
    <source>
        <dbReference type="EMBL" id="KQK83373.1"/>
    </source>
</evidence>
<evidence type="ECO:0000256" key="1">
    <source>
        <dbReference type="SAM" id="MobiDB-lite"/>
    </source>
</evidence>
<dbReference type="GO" id="GO:0000127">
    <property type="term" value="C:transcription factor TFIIIC complex"/>
    <property type="evidence" value="ECO:0007669"/>
    <property type="project" value="InterPro"/>
</dbReference>
<comment type="caution">
    <text evidence="2">The sequence shown here is derived from an EMBL/GenBank/DDBJ whole genome shotgun (WGS) entry which is preliminary data.</text>
</comment>
<accession>A0A0Q3MLH2</accession>
<dbReference type="GO" id="GO:0001002">
    <property type="term" value="F:RNA polymerase III type 1 promoter sequence-specific DNA binding"/>
    <property type="evidence" value="ECO:0007669"/>
    <property type="project" value="TreeGrafter"/>
</dbReference>
<dbReference type="GO" id="GO:0001003">
    <property type="term" value="F:RNA polymerase III type 2 promoter sequence-specific DNA binding"/>
    <property type="evidence" value="ECO:0007669"/>
    <property type="project" value="TreeGrafter"/>
</dbReference>
<protein>
    <submittedName>
        <fullName evidence="2">General transcription factor 3C polypeptide 5-like protein</fullName>
    </submittedName>
</protein>
<keyword evidence="3" id="KW-1185">Reference proteome</keyword>
<feature type="compositionally biased region" description="Acidic residues" evidence="1">
    <location>
        <begin position="140"/>
        <end position="150"/>
    </location>
</feature>
<dbReference type="Proteomes" id="UP000051836">
    <property type="component" value="Unassembled WGS sequence"/>
</dbReference>
<dbReference type="OrthoDB" id="9372261at2759"/>
<name>A0A0Q3MLH2_AMAAE</name>
<sequence>MVFRTEAPGMEKSQPCLCEQLVAPEDVNWAGSGRFAAACLLGTEKEGYNNPQVSGENLIGLSRARRPHNAIFVNFDDKEVPAKPLDTAVQTWKKVCTNPVDKKVEEELRKVRYSPNDMPVKAKRSTYNYSLTLTVKKPEDEDDEEEEEEDFKPSDGSENEMETEILDYV</sequence>
<dbReference type="PANTHER" id="PTHR13230">
    <property type="entry name" value="GENERAL TRANSCRIPTION FACTOR IIIC, POLYPEPTIDE 5"/>
    <property type="match status" value="1"/>
</dbReference>
<dbReference type="AlphaFoldDB" id="A0A0Q3MLH2"/>
<dbReference type="EMBL" id="LMAW01001492">
    <property type="protein sequence ID" value="KQK83373.1"/>
    <property type="molecule type" value="Genomic_DNA"/>
</dbReference>
<reference evidence="2 3" key="1">
    <citation type="submission" date="2015-10" db="EMBL/GenBank/DDBJ databases">
        <authorList>
            <person name="Gilbert D.G."/>
        </authorList>
    </citation>
    <scope>NUCLEOTIDE SEQUENCE [LARGE SCALE GENOMIC DNA]</scope>
    <source>
        <strain evidence="2">FVVF132</strain>
    </source>
</reference>
<dbReference type="GO" id="GO:0006384">
    <property type="term" value="P:transcription initiation at RNA polymerase III promoter"/>
    <property type="evidence" value="ECO:0007669"/>
    <property type="project" value="InterPro"/>
</dbReference>
<gene>
    <name evidence="2" type="ORF">AAES_60366</name>
</gene>
<evidence type="ECO:0000313" key="3">
    <source>
        <dbReference type="Proteomes" id="UP000051836"/>
    </source>
</evidence>
<dbReference type="InterPro" id="IPR040454">
    <property type="entry name" value="TF_IIIC_Tfc1/Sfc1"/>
</dbReference>
<feature type="region of interest" description="Disordered" evidence="1">
    <location>
        <begin position="133"/>
        <end position="169"/>
    </location>
</feature>
<dbReference type="STRING" id="12930.A0A0Q3MLH2"/>